<dbReference type="Pfam" id="PF00047">
    <property type="entry name" value="ig"/>
    <property type="match status" value="1"/>
</dbReference>
<dbReference type="GO" id="GO:0007155">
    <property type="term" value="P:cell adhesion"/>
    <property type="evidence" value="ECO:0007669"/>
    <property type="project" value="UniProtKB-KW"/>
</dbReference>
<dbReference type="PANTHER" id="PTHR12035">
    <property type="entry name" value="SIALIC ACID BINDING IMMUNOGLOBULIN-LIKE LECTIN"/>
    <property type="match status" value="1"/>
</dbReference>
<dbReference type="InterPro" id="IPR036179">
    <property type="entry name" value="Ig-like_dom_sf"/>
</dbReference>
<evidence type="ECO:0000256" key="13">
    <source>
        <dbReference type="SAM" id="SignalP"/>
    </source>
</evidence>
<keyword evidence="2 12" id="KW-0812">Transmembrane</keyword>
<dbReference type="Pfam" id="PF07686">
    <property type="entry name" value="V-set"/>
    <property type="match status" value="1"/>
</dbReference>
<organism evidence="15 16">
    <name type="scientific">Mus spicilegus</name>
    <name type="common">Mound-building mouse</name>
    <dbReference type="NCBI Taxonomy" id="10103"/>
    <lineage>
        <taxon>Eukaryota</taxon>
        <taxon>Metazoa</taxon>
        <taxon>Chordata</taxon>
        <taxon>Craniata</taxon>
        <taxon>Vertebrata</taxon>
        <taxon>Euteleostomi</taxon>
        <taxon>Mammalia</taxon>
        <taxon>Eutheria</taxon>
        <taxon>Euarchontoglires</taxon>
        <taxon>Glires</taxon>
        <taxon>Rodentia</taxon>
        <taxon>Myomorpha</taxon>
        <taxon>Muroidea</taxon>
        <taxon>Muridae</taxon>
        <taxon>Murinae</taxon>
        <taxon>Mus</taxon>
        <taxon>Mus</taxon>
    </lineage>
</organism>
<name>A0A8C6I3Z9_MUSSI</name>
<dbReference type="GO" id="GO:0050728">
    <property type="term" value="P:negative regulation of inflammatory response"/>
    <property type="evidence" value="ECO:0007669"/>
    <property type="project" value="UniProtKB-ARBA"/>
</dbReference>
<dbReference type="GO" id="GO:0033691">
    <property type="term" value="F:sialic acid binding"/>
    <property type="evidence" value="ECO:0007669"/>
    <property type="project" value="UniProtKB-ARBA"/>
</dbReference>
<dbReference type="AlphaFoldDB" id="A0A8C6I3Z9"/>
<keyword evidence="9" id="KW-0325">Glycoprotein</keyword>
<evidence type="ECO:0000256" key="3">
    <source>
        <dbReference type="ARBA" id="ARBA00022729"/>
    </source>
</evidence>
<evidence type="ECO:0000259" key="14">
    <source>
        <dbReference type="PROSITE" id="PS50835"/>
    </source>
</evidence>
<dbReference type="FunFam" id="2.60.40.10:FF:000829">
    <property type="entry name" value="Sialic acid-binding Ig-like lectin 8"/>
    <property type="match status" value="1"/>
</dbReference>
<keyword evidence="10" id="KW-0393">Immunoglobulin domain</keyword>
<dbReference type="InterPro" id="IPR003599">
    <property type="entry name" value="Ig_sub"/>
</dbReference>
<dbReference type="GO" id="GO:0048029">
    <property type="term" value="F:monosaccharide binding"/>
    <property type="evidence" value="ECO:0007669"/>
    <property type="project" value="UniProtKB-ARBA"/>
</dbReference>
<keyword evidence="8" id="KW-1015">Disulfide bond</keyword>
<evidence type="ECO:0000256" key="12">
    <source>
        <dbReference type="SAM" id="Phobius"/>
    </source>
</evidence>
<accession>A0A8C6I3Z9</accession>
<evidence type="ECO:0000256" key="5">
    <source>
        <dbReference type="ARBA" id="ARBA00022889"/>
    </source>
</evidence>
<evidence type="ECO:0000256" key="10">
    <source>
        <dbReference type="ARBA" id="ARBA00023319"/>
    </source>
</evidence>
<evidence type="ECO:0000313" key="16">
    <source>
        <dbReference type="Proteomes" id="UP000694415"/>
    </source>
</evidence>
<reference evidence="15" key="2">
    <citation type="submission" date="2025-09" db="UniProtKB">
        <authorList>
            <consortium name="Ensembl"/>
        </authorList>
    </citation>
    <scope>IDENTIFICATION</scope>
</reference>
<evidence type="ECO:0000256" key="6">
    <source>
        <dbReference type="ARBA" id="ARBA00022989"/>
    </source>
</evidence>
<evidence type="ECO:0000313" key="15">
    <source>
        <dbReference type="Ensembl" id="ENSMSIP00000030145.1"/>
    </source>
</evidence>
<sequence length="403" mass="44849">MLWPLLLFLLCAGSLAQDLEFQLVAPESVTVEEGLCVHVPCSVFYPSIKLTLGPVTGSWLRKGVSLHEDSPVATSDPRQLVQKATQGRFQLLGDPQKHDCSLLIRDAQKNDTGMYFFRVVREPFVRYSYKKSQLSLHVTSLSRTPDIIIPGTLEAGYPSNLTCSVPWACEQGTPPTFSWMSTALTSLSSRTTNSSVLTFTPQPQDHGTKLTCLVTFSGAGVTVERTIQLNVTRKSGQMRELVLVAVGEATVKLLILGLCLAFLIVMFCRRKTTKLSVHMGCENPIKRQEAITSYNHCLSPTASDAVTPGCSIHRLISRTPRCTAILRIQDPYRRTHLRNRAVSTLRFPWISWEESLRSTQRSKCTKLCSPVKNLCPLWLPVDNSCIPLIPEWVMLLCVSLTLS</sequence>
<dbReference type="Ensembl" id="ENSMSIT00000037975.1">
    <property type="protein sequence ID" value="ENSMSIP00000030145.1"/>
    <property type="gene ID" value="ENSMSIG00000025279.1"/>
</dbReference>
<keyword evidence="16" id="KW-1185">Reference proteome</keyword>
<keyword evidence="4" id="KW-0430">Lectin</keyword>
<dbReference type="PANTHER" id="PTHR12035:SF136">
    <property type="entry name" value="MYELOID CELL SURFACE ANTIGEN CD33"/>
    <property type="match status" value="1"/>
</dbReference>
<feature type="chain" id="PRO_5034297152" evidence="13">
    <location>
        <begin position="17"/>
        <end position="403"/>
    </location>
</feature>
<dbReference type="FunFam" id="2.60.40.10:FF:000912">
    <property type="entry name" value="Myeloid cell surface antigen CD33"/>
    <property type="match status" value="1"/>
</dbReference>
<evidence type="ECO:0000256" key="7">
    <source>
        <dbReference type="ARBA" id="ARBA00023136"/>
    </source>
</evidence>
<dbReference type="SUPFAM" id="SSF48726">
    <property type="entry name" value="Immunoglobulin"/>
    <property type="match status" value="2"/>
</dbReference>
<feature type="signal peptide" evidence="13">
    <location>
        <begin position="1"/>
        <end position="16"/>
    </location>
</feature>
<evidence type="ECO:0000256" key="8">
    <source>
        <dbReference type="ARBA" id="ARBA00023157"/>
    </source>
</evidence>
<dbReference type="InterPro" id="IPR013783">
    <property type="entry name" value="Ig-like_fold"/>
</dbReference>
<dbReference type="Gene3D" id="2.60.40.10">
    <property type="entry name" value="Immunoglobulins"/>
    <property type="match status" value="2"/>
</dbReference>
<dbReference type="InterPro" id="IPR013151">
    <property type="entry name" value="Immunoglobulin_dom"/>
</dbReference>
<comment type="similarity">
    <text evidence="11">Belongs to the immunoglobulin superfamily. SIGLEC (sialic acid binding Ig-like lectin) family.</text>
</comment>
<keyword evidence="6 12" id="KW-1133">Transmembrane helix</keyword>
<keyword evidence="7 12" id="KW-0472">Membrane</keyword>
<dbReference type="PROSITE" id="PS50835">
    <property type="entry name" value="IG_LIKE"/>
    <property type="match status" value="1"/>
</dbReference>
<feature type="domain" description="Ig-like" evidence="14">
    <location>
        <begin position="145"/>
        <end position="228"/>
    </location>
</feature>
<evidence type="ECO:0000256" key="11">
    <source>
        <dbReference type="ARBA" id="ARBA00038361"/>
    </source>
</evidence>
<dbReference type="InterPro" id="IPR007110">
    <property type="entry name" value="Ig-like_dom"/>
</dbReference>
<reference evidence="15" key="1">
    <citation type="submission" date="2025-08" db="UniProtKB">
        <authorList>
            <consortium name="Ensembl"/>
        </authorList>
    </citation>
    <scope>IDENTIFICATION</scope>
</reference>
<dbReference type="InterPro" id="IPR051036">
    <property type="entry name" value="SIGLEC"/>
</dbReference>
<dbReference type="SMART" id="SM00409">
    <property type="entry name" value="IG"/>
    <property type="match status" value="2"/>
</dbReference>
<evidence type="ECO:0000256" key="9">
    <source>
        <dbReference type="ARBA" id="ARBA00023180"/>
    </source>
</evidence>
<dbReference type="Proteomes" id="UP000694415">
    <property type="component" value="Unplaced"/>
</dbReference>
<evidence type="ECO:0000256" key="4">
    <source>
        <dbReference type="ARBA" id="ARBA00022734"/>
    </source>
</evidence>
<keyword evidence="3 13" id="KW-0732">Signal</keyword>
<comment type="subcellular location">
    <subcellularLocation>
        <location evidence="1">Membrane</location>
        <topology evidence="1">Single-pass type I membrane protein</topology>
    </subcellularLocation>
</comment>
<proteinExistence type="inferred from homology"/>
<evidence type="ECO:0000256" key="1">
    <source>
        <dbReference type="ARBA" id="ARBA00004479"/>
    </source>
</evidence>
<dbReference type="GeneTree" id="ENSGT01150000286907"/>
<protein>
    <submittedName>
        <fullName evidence="15">CD33 molecule</fullName>
    </submittedName>
</protein>
<feature type="transmembrane region" description="Helical" evidence="12">
    <location>
        <begin position="241"/>
        <end position="268"/>
    </location>
</feature>
<dbReference type="InterPro" id="IPR013106">
    <property type="entry name" value="Ig_V-set"/>
</dbReference>
<evidence type="ECO:0000256" key="2">
    <source>
        <dbReference type="ARBA" id="ARBA00022692"/>
    </source>
</evidence>
<keyword evidence="5" id="KW-0130">Cell adhesion</keyword>
<dbReference type="GO" id="GO:0005886">
    <property type="term" value="C:plasma membrane"/>
    <property type="evidence" value="ECO:0007669"/>
    <property type="project" value="TreeGrafter"/>
</dbReference>